<dbReference type="InterPro" id="IPR044507">
    <property type="entry name" value="DltA-like"/>
</dbReference>
<dbReference type="InterPro" id="IPR042099">
    <property type="entry name" value="ANL_N_sf"/>
</dbReference>
<feature type="binding site" evidence="5">
    <location>
        <begin position="396"/>
        <end position="399"/>
    </location>
    <ligand>
        <name>ATP</name>
        <dbReference type="ChEBI" id="CHEBI:30616"/>
    </ligand>
</feature>
<dbReference type="Gene3D" id="3.40.50.12780">
    <property type="entry name" value="N-terminal domain of ligase-like"/>
    <property type="match status" value="1"/>
</dbReference>
<dbReference type="Pfam" id="PF13193">
    <property type="entry name" value="AMP-binding_C"/>
    <property type="match status" value="1"/>
</dbReference>
<comment type="similarity">
    <text evidence="5">Belongs to the ATP-dependent AMP-binding enzyme family. DltA subfamily.</text>
</comment>
<dbReference type="Gene3D" id="3.30.300.30">
    <property type="match status" value="1"/>
</dbReference>
<keyword evidence="3 5" id="KW-0547">Nucleotide-binding</keyword>
<dbReference type="SUPFAM" id="SSF56801">
    <property type="entry name" value="Acetyl-CoA synthetase-like"/>
    <property type="match status" value="1"/>
</dbReference>
<dbReference type="PANTHER" id="PTHR45398:SF1">
    <property type="entry name" value="ENZYME, PUTATIVE (JCVI)-RELATED"/>
    <property type="match status" value="1"/>
</dbReference>
<feature type="binding site" evidence="5">
    <location>
        <begin position="293"/>
        <end position="298"/>
    </location>
    <ligand>
        <name>ATP</name>
        <dbReference type="ChEBI" id="CHEBI:30616"/>
    </ligand>
</feature>
<dbReference type="InterPro" id="IPR010072">
    <property type="entry name" value="DltA"/>
</dbReference>
<evidence type="ECO:0000256" key="4">
    <source>
        <dbReference type="ARBA" id="ARBA00022840"/>
    </source>
</evidence>
<dbReference type="InterPro" id="IPR020845">
    <property type="entry name" value="AMP-binding_CS"/>
</dbReference>
<dbReference type="InterPro" id="IPR045851">
    <property type="entry name" value="AMP-bd_C_sf"/>
</dbReference>
<feature type="binding site" evidence="5">
    <location>
        <position position="495"/>
    </location>
    <ligand>
        <name>D-alanine</name>
        <dbReference type="ChEBI" id="CHEBI:57416"/>
    </ligand>
</feature>
<dbReference type="Proteomes" id="UP001302696">
    <property type="component" value="Chromosome"/>
</dbReference>
<sequence length="507" mass="56785">MQITNVINAIDKNSELTPNRIAYDYLGETHTYHELKCYSDALASKICQMKLTVGAPIMVFGEQSFEMVATFLGIVKSGHAYIPIDQHSPNDRIEMIQEIADPAACIAVEPLPVSIKEIPVIGPDKLAQIFKTTGNYDPSLAVSDDQNYYIIFTSGTTGKPKGVQISHQNLTSFVNWMLTDFDLPKAPVSLAQAPYSFDLSVMSLYPTLVSGGTLRVLPKKITDNFKQLFEYLPHMKLNVWVSTPSFVDICLLQPEFDATHYPILSRFLFCGEELTHRTATQLKERFPQAKIYNTYGPTEATVAVTSIEITQEVLKDYQRLPIGKIKSDMEIEVVDQVGQRVTPGETGELVISGPSVSKGYLNNPTKTAQAFKQTDNHRVYHSGDLGTKDKNNILHYLGRLDFQIKLHGYRIELEEVNHFLNAQRFIKQAVAVPKYDANHKVAQLIAYVIAEDNDFESKMALTMAIKKDLQATMMAYMVPNRLVFKTSLPLTANGKIDLKSIMSEVNS</sequence>
<keyword evidence="2 5" id="KW-0436">Ligase</keyword>
<dbReference type="NCBIfam" id="TIGR01733">
    <property type="entry name" value="AA-adenyl-dom"/>
    <property type="match status" value="1"/>
</dbReference>
<comment type="pathway">
    <text evidence="5">Cell wall biogenesis; lipoteichoic acid biosynthesis.</text>
</comment>
<dbReference type="NCBIfam" id="NF003417">
    <property type="entry name" value="PRK04813.1"/>
    <property type="match status" value="1"/>
</dbReference>
<feature type="binding site" evidence="5">
    <location>
        <begin position="153"/>
        <end position="154"/>
    </location>
    <ligand>
        <name>ATP</name>
        <dbReference type="ChEBI" id="CHEBI:30616"/>
    </ligand>
</feature>
<dbReference type="PANTHER" id="PTHR45398">
    <property type="match status" value="1"/>
</dbReference>
<dbReference type="EMBL" id="CP104778">
    <property type="protein sequence ID" value="WPC21149.1"/>
    <property type="molecule type" value="Genomic_DNA"/>
</dbReference>
<keyword evidence="1 5" id="KW-0963">Cytoplasm</keyword>
<feature type="domain" description="AMP-binding enzyme C-terminal" evidence="7">
    <location>
        <begin position="415"/>
        <end position="495"/>
    </location>
</feature>
<dbReference type="InterPro" id="IPR010071">
    <property type="entry name" value="AA_adenyl_dom"/>
</dbReference>
<evidence type="ECO:0000256" key="5">
    <source>
        <dbReference type="HAMAP-Rule" id="MF_00593"/>
    </source>
</evidence>
<accession>A0ABZ0Q3B6</accession>
<keyword evidence="9" id="KW-1185">Reference proteome</keyword>
<dbReference type="Pfam" id="PF00501">
    <property type="entry name" value="AMP-binding"/>
    <property type="match status" value="1"/>
</dbReference>
<feature type="binding site" evidence="5">
    <location>
        <position position="302"/>
    </location>
    <ligand>
        <name>D-alanine</name>
        <dbReference type="ChEBI" id="CHEBI:57416"/>
    </ligand>
</feature>
<evidence type="ECO:0000259" key="6">
    <source>
        <dbReference type="Pfam" id="PF00501"/>
    </source>
</evidence>
<keyword evidence="4 5" id="KW-0067">ATP-binding</keyword>
<feature type="domain" description="AMP-dependent synthetase/ligase" evidence="6">
    <location>
        <begin position="12"/>
        <end position="361"/>
    </location>
</feature>
<feature type="binding site" evidence="5">
    <location>
        <position position="384"/>
    </location>
    <ligand>
        <name>ATP</name>
        <dbReference type="ChEBI" id="CHEBI:30616"/>
    </ligand>
</feature>
<comment type="catalytic activity">
    <reaction evidence="5">
        <text>holo-[D-alanyl-carrier protein] + D-alanine + ATP = D-alanyl-[D-alanyl-carrier protein] + AMP + diphosphate</text>
        <dbReference type="Rhea" id="RHEA:55132"/>
        <dbReference type="Rhea" id="RHEA-COMP:14102"/>
        <dbReference type="Rhea" id="RHEA-COMP:14103"/>
        <dbReference type="ChEBI" id="CHEBI:30616"/>
        <dbReference type="ChEBI" id="CHEBI:33019"/>
        <dbReference type="ChEBI" id="CHEBI:57416"/>
        <dbReference type="ChEBI" id="CHEBI:64479"/>
        <dbReference type="ChEBI" id="CHEBI:138620"/>
        <dbReference type="ChEBI" id="CHEBI:456215"/>
        <dbReference type="EC" id="6.2.1.54"/>
    </reaction>
</comment>
<dbReference type="PROSITE" id="PS00455">
    <property type="entry name" value="AMP_BINDING"/>
    <property type="match status" value="1"/>
</dbReference>
<evidence type="ECO:0000256" key="2">
    <source>
        <dbReference type="ARBA" id="ARBA00022598"/>
    </source>
</evidence>
<name>A0ABZ0Q3B6_9LACO</name>
<dbReference type="HAMAP" id="MF_00593">
    <property type="entry name" value="DltA"/>
    <property type="match status" value="1"/>
</dbReference>
<gene>
    <name evidence="5 8" type="primary">dltA</name>
    <name evidence="8" type="ORF">N6G96_07655</name>
</gene>
<evidence type="ECO:0000259" key="7">
    <source>
        <dbReference type="Pfam" id="PF13193"/>
    </source>
</evidence>
<reference evidence="9" key="1">
    <citation type="submission" date="2024-06" db="EMBL/GenBank/DDBJ databases">
        <authorList>
            <person name="Chang H.C."/>
            <person name="Mun S.Y."/>
        </authorList>
    </citation>
    <scope>NUCLEOTIDE SEQUENCE [LARGE SCALE GENOMIC DNA]</scope>
    <source>
        <strain evidence="9">KT1</strain>
    </source>
</reference>
<protein>
    <recommendedName>
        <fullName evidence="5">D-alanine--D-alanyl carrier protein ligase</fullName>
        <shortName evidence="5">DCL</shortName>
        <ecNumber evidence="5">6.2.1.54</ecNumber>
    </recommendedName>
    <alternativeName>
        <fullName evidence="5">D-alanine--poly(phosphoribitol) ligase subunit 1</fullName>
    </alternativeName>
    <alternativeName>
        <fullName evidence="5">D-alanine-activating enzyme</fullName>
        <shortName evidence="5">DAE</shortName>
    </alternativeName>
</protein>
<dbReference type="RefSeq" id="WP_057774911.1">
    <property type="nucleotide sequence ID" value="NZ_BBIM01000033.1"/>
</dbReference>
<dbReference type="EC" id="6.2.1.54" evidence="5"/>
<dbReference type="NCBIfam" id="TIGR01734">
    <property type="entry name" value="D-ala-DACP-lig"/>
    <property type="match status" value="1"/>
</dbReference>
<evidence type="ECO:0000256" key="3">
    <source>
        <dbReference type="ARBA" id="ARBA00022741"/>
    </source>
</evidence>
<organism evidence="8 9">
    <name type="scientific">Pediococcus inopinatus</name>
    <dbReference type="NCBI Taxonomy" id="114090"/>
    <lineage>
        <taxon>Bacteria</taxon>
        <taxon>Bacillati</taxon>
        <taxon>Bacillota</taxon>
        <taxon>Bacilli</taxon>
        <taxon>Lactobacillales</taxon>
        <taxon>Lactobacillaceae</taxon>
        <taxon>Pediococcus</taxon>
    </lineage>
</organism>
<dbReference type="InterPro" id="IPR025110">
    <property type="entry name" value="AMP-bd_C"/>
</dbReference>
<dbReference type="CDD" id="cd05945">
    <property type="entry name" value="DltA"/>
    <property type="match status" value="1"/>
</dbReference>
<feature type="binding site" evidence="5">
    <location>
        <position position="495"/>
    </location>
    <ligand>
        <name>ATP</name>
        <dbReference type="ChEBI" id="CHEBI:30616"/>
    </ligand>
</feature>
<evidence type="ECO:0000313" key="9">
    <source>
        <dbReference type="Proteomes" id="UP001302696"/>
    </source>
</evidence>
<dbReference type="InterPro" id="IPR000873">
    <property type="entry name" value="AMP-dep_synth/lig_dom"/>
</dbReference>
<proteinExistence type="inferred from homology"/>
<comment type="subcellular location">
    <subcellularLocation>
        <location evidence="5">Cytoplasm</location>
    </subcellularLocation>
</comment>
<comment type="function">
    <text evidence="5">Catalyzes the first step in the D-alanylation of lipoteichoic acid (LTA), the activation of D-alanine and its transfer onto the D-alanyl carrier protein (Dcp) DltC. In an ATP-dependent two-step reaction, forms a high energy D-alanyl-AMP intermediate, followed by transfer of the D-alanyl residue as a thiol ester to the phosphopantheinyl prosthetic group of the Dcp. D-alanylation of LTA plays an important role in modulating the properties of the cell wall in Gram-positive bacteria, influencing the net charge of the cell wall.</text>
</comment>
<evidence type="ECO:0000256" key="1">
    <source>
        <dbReference type="ARBA" id="ARBA00022490"/>
    </source>
</evidence>
<feature type="binding site" evidence="5">
    <location>
        <position position="198"/>
    </location>
    <ligand>
        <name>D-alanine</name>
        <dbReference type="ChEBI" id="CHEBI:57416"/>
    </ligand>
</feature>
<evidence type="ECO:0000313" key="8">
    <source>
        <dbReference type="EMBL" id="WPC21149.1"/>
    </source>
</evidence>
<dbReference type="GO" id="GO:0016874">
    <property type="term" value="F:ligase activity"/>
    <property type="evidence" value="ECO:0007669"/>
    <property type="project" value="UniProtKB-KW"/>
</dbReference>